<evidence type="ECO:0000313" key="6">
    <source>
        <dbReference type="Proteomes" id="UP000247465"/>
    </source>
</evidence>
<keyword evidence="1" id="KW-0732">Signal</keyword>
<evidence type="ECO:0000313" key="5">
    <source>
        <dbReference type="EMBL" id="AWT60906.1"/>
    </source>
</evidence>
<dbReference type="CDD" id="cd14958">
    <property type="entry name" value="NHL_PAL_like"/>
    <property type="match status" value="1"/>
</dbReference>
<evidence type="ECO:0000256" key="4">
    <source>
        <dbReference type="PROSITE-ProRule" id="PRU00504"/>
    </source>
</evidence>
<organism evidence="5 6">
    <name type="scientific">Candidatus Moanibacter tarae</name>
    <dbReference type="NCBI Taxonomy" id="2200854"/>
    <lineage>
        <taxon>Bacteria</taxon>
        <taxon>Pseudomonadati</taxon>
        <taxon>Verrucomicrobiota</taxon>
        <taxon>Opitutia</taxon>
        <taxon>Puniceicoccales</taxon>
        <taxon>Puniceicoccales incertae sedis</taxon>
        <taxon>Candidatus Moanibacter</taxon>
    </lineage>
</organism>
<dbReference type="PANTHER" id="PTHR10680:SF38">
    <property type="entry name" value="BLL1368 PROTEIN"/>
    <property type="match status" value="1"/>
</dbReference>
<dbReference type="PROSITE" id="PS51125">
    <property type="entry name" value="NHL"/>
    <property type="match status" value="1"/>
</dbReference>
<dbReference type="Gene3D" id="2.120.10.30">
    <property type="entry name" value="TolB, C-terminal domain"/>
    <property type="match status" value="2"/>
</dbReference>
<dbReference type="PANTHER" id="PTHR10680">
    <property type="entry name" value="PEPTIDYL-GLYCINE ALPHA-AMIDATING MONOOXYGENASE"/>
    <property type="match status" value="1"/>
</dbReference>
<evidence type="ECO:0000256" key="1">
    <source>
        <dbReference type="ARBA" id="ARBA00022729"/>
    </source>
</evidence>
<dbReference type="InterPro" id="IPR001258">
    <property type="entry name" value="NHL_repeat"/>
</dbReference>
<evidence type="ECO:0008006" key="7">
    <source>
        <dbReference type="Google" id="ProtNLM"/>
    </source>
</evidence>
<dbReference type="Proteomes" id="UP000247465">
    <property type="component" value="Chromosome"/>
</dbReference>
<evidence type="ECO:0000256" key="2">
    <source>
        <dbReference type="ARBA" id="ARBA00022737"/>
    </source>
</evidence>
<proteinExistence type="predicted"/>
<dbReference type="GO" id="GO:0005576">
    <property type="term" value="C:extracellular region"/>
    <property type="evidence" value="ECO:0007669"/>
    <property type="project" value="TreeGrafter"/>
</dbReference>
<gene>
    <name evidence="5" type="ORF">DF168_02131</name>
</gene>
<protein>
    <recommendedName>
        <fullName evidence="7">6-bladed beta-propeller</fullName>
    </recommendedName>
</protein>
<keyword evidence="3" id="KW-0325">Glycoprotein</keyword>
<dbReference type="SUPFAM" id="SSF101898">
    <property type="entry name" value="NHL repeat"/>
    <property type="match status" value="1"/>
</dbReference>
<sequence>MSTEDFRFEVVEGWGFGPKGQVMGGVIPGVAVDSKGRVFLGRREPSAILVYSRQGEYLETWGEKEVANPHLLWIDSQDRVYCASCDNHTVQIFNSAGDLVETVGTLGTAGKPGMPFNRPTRAMRAPSGDLFVSDGYGQFRIQRFDADGNFILGWGEEGSNFGQFALPHSLWVDRENRVWVMDRENDRIQIFDADGNFLDQWKDVIRPMDVFIGSDNIVYLSEACHRISIFTLEGKLLARWGEEGDMPGQFASAPHGIWVDSFGDLYVSEVAAISDRVQKFSRI</sequence>
<reference evidence="5 6" key="1">
    <citation type="submission" date="2018-06" db="EMBL/GenBank/DDBJ databases">
        <title>Draft Genome Sequence of a Novel Marine Bacterium Related to the Verrucomicrobia.</title>
        <authorList>
            <person name="Vosseberg J."/>
            <person name="Martijn J."/>
            <person name="Ettema T.J.G."/>
        </authorList>
    </citation>
    <scope>NUCLEOTIDE SEQUENCE [LARGE SCALE GENOMIC DNA]</scope>
    <source>
        <strain evidence="5">TARA_B100001123</strain>
    </source>
</reference>
<keyword evidence="2" id="KW-0677">Repeat</keyword>
<dbReference type="EMBL" id="CP029803">
    <property type="protein sequence ID" value="AWT60906.1"/>
    <property type="molecule type" value="Genomic_DNA"/>
</dbReference>
<dbReference type="KEGG" id="mtar:DF168_02131"/>
<feature type="repeat" description="NHL" evidence="4">
    <location>
        <begin position="155"/>
        <end position="194"/>
    </location>
</feature>
<dbReference type="AlphaFoldDB" id="A0A2Z4AI03"/>
<evidence type="ECO:0000256" key="3">
    <source>
        <dbReference type="ARBA" id="ARBA00023180"/>
    </source>
</evidence>
<name>A0A2Z4AI03_9BACT</name>
<accession>A0A2Z4AI03</accession>
<dbReference type="InterPro" id="IPR011042">
    <property type="entry name" value="6-blade_b-propeller_TolB-like"/>
</dbReference>